<evidence type="ECO:0000313" key="2">
    <source>
        <dbReference type="Proteomes" id="UP001589775"/>
    </source>
</evidence>
<reference evidence="1 2" key="1">
    <citation type="submission" date="2024-09" db="EMBL/GenBank/DDBJ databases">
        <authorList>
            <person name="Sun Q."/>
            <person name="Mori K."/>
        </authorList>
    </citation>
    <scope>NUCLEOTIDE SEQUENCE [LARGE SCALE GENOMIC DNA]</scope>
    <source>
        <strain evidence="1 2">KCTC 23279</strain>
    </source>
</reference>
<dbReference type="RefSeq" id="WP_378389983.1">
    <property type="nucleotide sequence ID" value="NZ_JBHLWM010000006.1"/>
</dbReference>
<keyword evidence="2" id="KW-1185">Reference proteome</keyword>
<comment type="caution">
    <text evidence="1">The sequence shown here is derived from an EMBL/GenBank/DDBJ whole genome shotgun (WGS) entry which is preliminary data.</text>
</comment>
<protein>
    <submittedName>
        <fullName evidence="1">Chemotaxis protein</fullName>
    </submittedName>
</protein>
<dbReference type="Gene3D" id="1.10.287.950">
    <property type="entry name" value="Methyl-accepting chemotaxis protein"/>
    <property type="match status" value="1"/>
</dbReference>
<organism evidence="1 2">
    <name type="scientific">Rhodopseudomonas telluris</name>
    <dbReference type="NCBI Taxonomy" id="644215"/>
    <lineage>
        <taxon>Bacteria</taxon>
        <taxon>Pseudomonadati</taxon>
        <taxon>Pseudomonadota</taxon>
        <taxon>Alphaproteobacteria</taxon>
        <taxon>Hyphomicrobiales</taxon>
        <taxon>Nitrobacteraceae</taxon>
        <taxon>Rhodopseudomonas</taxon>
    </lineage>
</organism>
<proteinExistence type="predicted"/>
<dbReference type="Proteomes" id="UP001589775">
    <property type="component" value="Unassembled WGS sequence"/>
</dbReference>
<evidence type="ECO:0000313" key="1">
    <source>
        <dbReference type="EMBL" id="MFC0242229.1"/>
    </source>
</evidence>
<dbReference type="EMBL" id="JBHLWM010000006">
    <property type="protein sequence ID" value="MFC0242229.1"/>
    <property type="molecule type" value="Genomic_DNA"/>
</dbReference>
<dbReference type="SUPFAM" id="SSF58104">
    <property type="entry name" value="Methyl-accepting chemotaxis protein (MCP) signaling domain"/>
    <property type="match status" value="1"/>
</dbReference>
<name>A0ABV6EVI1_9BRAD</name>
<accession>A0ABV6EVI1</accession>
<sequence>MTSSSHPLADAITSIEQVSSRIETTFAQVGGQLGQGHTIFQGLNESLSALSGELSCAQIEGASEALQDIARRLNDLAEALPAESALLDRLRGTVIESGGLLKQLAKYVDMIMIVARSAKIESASLDGDRGDFVAFTQEAFDLGKAVQVSIEDCARDQQFLAAAVETAWGRQTEFERRYRPQLGASTNELRSAFTDLERQRNSSIHVADLAGGSARKISDVVGRSIVLLQAGDSTRQRLEHVCEALQRVGDIGPSLVPAMTEARALDQLIVQLGASQLKDAQHEFESGIGEIVQSLSTIISEVSLLIERGRSLHGGKDGDSSFLARVRSTLAQASNLIAMCEDGGRSIDEALSVVEGTLVKFRDAIANLADSIIDITLIGMNASLKAGHLGAKGRAFVVIANEMKVTADHMSGVAVRLEPLLVGIGGAADELRATRSRNEQHELGSMEAEILQALREVEAGNDRLGGLILRLVKEGGEFDRVMNGAMDEMATLGVGVSALPAVAQRLEGAAGDLGTIEIDPSDEAVLDQLYARYTMERERDQHRNVLRRFGIAIKEAAPAAEECDFELF</sequence>
<gene>
    <name evidence="1" type="ORF">ACFFJ6_17190</name>
</gene>